<evidence type="ECO:0000256" key="1">
    <source>
        <dbReference type="ARBA" id="ARBA00004141"/>
    </source>
</evidence>
<evidence type="ECO:0000256" key="6">
    <source>
        <dbReference type="ARBA" id="ARBA00023170"/>
    </source>
</evidence>
<feature type="domain" description="G-protein coupled receptors family 1 profile" evidence="10">
    <location>
        <begin position="71"/>
        <end position="340"/>
    </location>
</feature>
<feature type="transmembrane region" description="Helical" evidence="9">
    <location>
        <begin position="225"/>
        <end position="244"/>
    </location>
</feature>
<dbReference type="PROSITE" id="PS00237">
    <property type="entry name" value="G_PROTEIN_RECEP_F1_1"/>
    <property type="match status" value="1"/>
</dbReference>
<accession>A0A2T7PXD6</accession>
<evidence type="ECO:0000313" key="12">
    <source>
        <dbReference type="Proteomes" id="UP000245119"/>
    </source>
</evidence>
<name>A0A2T7PXD6_POMCA</name>
<evidence type="ECO:0000256" key="4">
    <source>
        <dbReference type="ARBA" id="ARBA00023040"/>
    </source>
</evidence>
<keyword evidence="4 8" id="KW-0297">G-protein coupled receptor</keyword>
<dbReference type="PRINTS" id="PR00237">
    <property type="entry name" value="GPCRRHODOPSN"/>
</dbReference>
<dbReference type="InterPro" id="IPR017452">
    <property type="entry name" value="GPCR_Rhodpsn_7TM"/>
</dbReference>
<dbReference type="GO" id="GO:0004930">
    <property type="term" value="F:G protein-coupled receptor activity"/>
    <property type="evidence" value="ECO:0007669"/>
    <property type="project" value="UniProtKB-KW"/>
</dbReference>
<evidence type="ECO:0000313" key="11">
    <source>
        <dbReference type="EMBL" id="PVD38047.1"/>
    </source>
</evidence>
<evidence type="ECO:0000256" key="5">
    <source>
        <dbReference type="ARBA" id="ARBA00023136"/>
    </source>
</evidence>
<dbReference type="GO" id="GO:0005886">
    <property type="term" value="C:plasma membrane"/>
    <property type="evidence" value="ECO:0007669"/>
    <property type="project" value="TreeGrafter"/>
</dbReference>
<proteinExistence type="inferred from homology"/>
<dbReference type="PANTHER" id="PTHR24243">
    <property type="entry name" value="G-PROTEIN COUPLED RECEPTOR"/>
    <property type="match status" value="1"/>
</dbReference>
<organism evidence="11 12">
    <name type="scientific">Pomacea canaliculata</name>
    <name type="common">Golden apple snail</name>
    <dbReference type="NCBI Taxonomy" id="400727"/>
    <lineage>
        <taxon>Eukaryota</taxon>
        <taxon>Metazoa</taxon>
        <taxon>Spiralia</taxon>
        <taxon>Lophotrochozoa</taxon>
        <taxon>Mollusca</taxon>
        <taxon>Gastropoda</taxon>
        <taxon>Caenogastropoda</taxon>
        <taxon>Architaenioglossa</taxon>
        <taxon>Ampullarioidea</taxon>
        <taxon>Ampullariidae</taxon>
        <taxon>Pomacea</taxon>
    </lineage>
</organism>
<evidence type="ECO:0000256" key="7">
    <source>
        <dbReference type="ARBA" id="ARBA00023224"/>
    </source>
</evidence>
<keyword evidence="3 9" id="KW-1133">Transmembrane helix</keyword>
<evidence type="ECO:0000256" key="2">
    <source>
        <dbReference type="ARBA" id="ARBA00022692"/>
    </source>
</evidence>
<comment type="subcellular location">
    <subcellularLocation>
        <location evidence="1">Membrane</location>
        <topology evidence="1">Multi-pass membrane protein</topology>
    </subcellularLocation>
</comment>
<dbReference type="Pfam" id="PF00001">
    <property type="entry name" value="7tm_1"/>
    <property type="match status" value="1"/>
</dbReference>
<gene>
    <name evidence="11" type="ORF">C0Q70_00657</name>
</gene>
<feature type="transmembrane region" description="Helical" evidence="9">
    <location>
        <begin position="127"/>
        <end position="149"/>
    </location>
</feature>
<dbReference type="CDD" id="cd14978">
    <property type="entry name" value="7tmA_FMRFamide_R-like"/>
    <property type="match status" value="1"/>
</dbReference>
<feature type="transmembrane region" description="Helical" evidence="9">
    <location>
        <begin position="58"/>
        <end position="79"/>
    </location>
</feature>
<dbReference type="AlphaFoldDB" id="A0A2T7PXD6"/>
<feature type="transmembrane region" description="Helical" evidence="9">
    <location>
        <begin position="170"/>
        <end position="191"/>
    </location>
</feature>
<keyword evidence="5 9" id="KW-0472">Membrane</keyword>
<dbReference type="OrthoDB" id="10029014at2759"/>
<keyword evidence="12" id="KW-1185">Reference proteome</keyword>
<feature type="transmembrane region" description="Helical" evidence="9">
    <location>
        <begin position="91"/>
        <end position="112"/>
    </location>
</feature>
<feature type="transmembrane region" description="Helical" evidence="9">
    <location>
        <begin position="320"/>
        <end position="342"/>
    </location>
</feature>
<feature type="transmembrane region" description="Helical" evidence="9">
    <location>
        <begin position="278"/>
        <end position="300"/>
    </location>
</feature>
<dbReference type="EMBL" id="PZQS01000001">
    <property type="protein sequence ID" value="PVD38047.1"/>
    <property type="molecule type" value="Genomic_DNA"/>
</dbReference>
<sequence>METLDIAQGNNSENSHVTSMAWSFTRQPIVTEVPFNYLADDAALLRYTEFRVALWIDYIYVPICASFGIAGNLLSMRVLLPSRMSESSTCVYMAAMSASDIIIQICNILFLVRKFEGHEVLTTGSCGLIYFLFFFSIHSNVIVMVVMTAERYLAISHPLQAGQWFSKRKAQLAVVVTWVLVLMIDLHHLIIRRMDWNDALQMEVCVPVGATSKYFTEKIWPWLDGALYCYIPFFSVLIFNILIVHQMNVSNKFRESNIRGGRTETADKQSEQNRQITIMLLLVTCTFLLLVGPMAVIIVVEREIAGWMQASNYNQALFHLVRTIINNLSYTNHAINFILYSLSGNRFRREFTLIFCPCCLKDEKANKQQEKKEKTTTWTTESPGTCITVVLPDSTSSVYTVNA</sequence>
<protein>
    <recommendedName>
        <fullName evidence="10">G-protein coupled receptors family 1 profile domain-containing protein</fullName>
    </recommendedName>
</protein>
<evidence type="ECO:0000259" key="10">
    <source>
        <dbReference type="PROSITE" id="PS50262"/>
    </source>
</evidence>
<dbReference type="PROSITE" id="PS50262">
    <property type="entry name" value="G_PROTEIN_RECEP_F1_2"/>
    <property type="match status" value="1"/>
</dbReference>
<dbReference type="Proteomes" id="UP000245119">
    <property type="component" value="Linkage Group LG1"/>
</dbReference>
<comment type="caution">
    <text evidence="11">The sequence shown here is derived from an EMBL/GenBank/DDBJ whole genome shotgun (WGS) entry which is preliminary data.</text>
</comment>
<dbReference type="PANTHER" id="PTHR24243:SF230">
    <property type="entry name" value="G-PROTEIN COUPLED RECEPTORS FAMILY 1 PROFILE DOMAIN-CONTAINING PROTEIN"/>
    <property type="match status" value="1"/>
</dbReference>
<evidence type="ECO:0000256" key="3">
    <source>
        <dbReference type="ARBA" id="ARBA00022989"/>
    </source>
</evidence>
<dbReference type="STRING" id="400727.A0A2T7PXD6"/>
<reference evidence="11 12" key="1">
    <citation type="submission" date="2018-04" db="EMBL/GenBank/DDBJ databases">
        <title>The genome of golden apple snail Pomacea canaliculata provides insight into stress tolerance and invasive adaptation.</title>
        <authorList>
            <person name="Liu C."/>
            <person name="Liu B."/>
            <person name="Ren Y."/>
            <person name="Zhang Y."/>
            <person name="Wang H."/>
            <person name="Li S."/>
            <person name="Jiang F."/>
            <person name="Yin L."/>
            <person name="Zhang G."/>
            <person name="Qian W."/>
            <person name="Fan W."/>
        </authorList>
    </citation>
    <scope>NUCLEOTIDE SEQUENCE [LARGE SCALE GENOMIC DNA]</scope>
    <source>
        <strain evidence="11">SZHN2017</strain>
        <tissue evidence="11">Muscle</tissue>
    </source>
</reference>
<keyword evidence="2 8" id="KW-0812">Transmembrane</keyword>
<dbReference type="Gene3D" id="1.20.1070.10">
    <property type="entry name" value="Rhodopsin 7-helix transmembrane proteins"/>
    <property type="match status" value="1"/>
</dbReference>
<keyword evidence="6 8" id="KW-0675">Receptor</keyword>
<evidence type="ECO:0000256" key="9">
    <source>
        <dbReference type="SAM" id="Phobius"/>
    </source>
</evidence>
<comment type="similarity">
    <text evidence="8">Belongs to the G-protein coupled receptor 1 family.</text>
</comment>
<dbReference type="InterPro" id="IPR000276">
    <property type="entry name" value="GPCR_Rhodpsn"/>
</dbReference>
<keyword evidence="7 8" id="KW-0807">Transducer</keyword>
<evidence type="ECO:0000256" key="8">
    <source>
        <dbReference type="RuleBase" id="RU000688"/>
    </source>
</evidence>
<dbReference type="SUPFAM" id="SSF81321">
    <property type="entry name" value="Family A G protein-coupled receptor-like"/>
    <property type="match status" value="1"/>
</dbReference>